<protein>
    <submittedName>
        <fullName evidence="2">DUF4249 domain-containing protein</fullName>
    </submittedName>
</protein>
<dbReference type="OrthoDB" id="922982at2"/>
<organism evidence="2 3">
    <name type="scientific">Larkinella rosea</name>
    <dbReference type="NCBI Taxonomy" id="2025312"/>
    <lineage>
        <taxon>Bacteria</taxon>
        <taxon>Pseudomonadati</taxon>
        <taxon>Bacteroidota</taxon>
        <taxon>Cytophagia</taxon>
        <taxon>Cytophagales</taxon>
        <taxon>Spirosomataceae</taxon>
        <taxon>Larkinella</taxon>
    </lineage>
</organism>
<keyword evidence="3" id="KW-1185">Reference proteome</keyword>
<feature type="signal peptide" evidence="1">
    <location>
        <begin position="1"/>
        <end position="17"/>
    </location>
</feature>
<evidence type="ECO:0000313" key="2">
    <source>
        <dbReference type="EMBL" id="RRB07795.1"/>
    </source>
</evidence>
<sequence>MMKQLLLFWMIAGAVSACIDRVSLPIRNEAPRLVVDGLITNEKPPYSVRLSYSGSFTFDQDTPQDQKITNATVTLKDDAGHSTPLVHSMFNQGYYQTTDSSFVGQPGRSYTLTVRLADGKTYVSAPEKMPAVPPIDSVYAKFTATESVTLPYQYYIYLDATDPAAQANYYRWTAFTYTARRSTGIPCCLGCPGKCYDRCWLKYFSQDITILSDNGVNGNRLRQRQVMRSPIYTPGPTLIEVQQFSMTPAAYQFWKLFKEQQSRTGTIFDPLPASVIGNIANASDSKDQALGYFGASAVARKRFRERGDETYGTAIYGYISSVLVPEGDCRQTYGYATPVVEPPGWL</sequence>
<proteinExistence type="predicted"/>
<dbReference type="AlphaFoldDB" id="A0A3P1C330"/>
<feature type="chain" id="PRO_5018109066" evidence="1">
    <location>
        <begin position="18"/>
        <end position="346"/>
    </location>
</feature>
<dbReference type="InterPro" id="IPR025345">
    <property type="entry name" value="DUF4249"/>
</dbReference>
<gene>
    <name evidence="2" type="ORF">EHT25_08475</name>
</gene>
<dbReference type="PROSITE" id="PS51257">
    <property type="entry name" value="PROKAR_LIPOPROTEIN"/>
    <property type="match status" value="1"/>
</dbReference>
<dbReference type="Pfam" id="PF14054">
    <property type="entry name" value="DUF4249"/>
    <property type="match status" value="1"/>
</dbReference>
<keyword evidence="1" id="KW-0732">Signal</keyword>
<dbReference type="Proteomes" id="UP000271925">
    <property type="component" value="Unassembled WGS sequence"/>
</dbReference>
<evidence type="ECO:0000313" key="3">
    <source>
        <dbReference type="Proteomes" id="UP000271925"/>
    </source>
</evidence>
<dbReference type="EMBL" id="RQJO01000007">
    <property type="protein sequence ID" value="RRB07795.1"/>
    <property type="molecule type" value="Genomic_DNA"/>
</dbReference>
<evidence type="ECO:0000256" key="1">
    <source>
        <dbReference type="SAM" id="SignalP"/>
    </source>
</evidence>
<name>A0A3P1C330_9BACT</name>
<reference evidence="2 3" key="1">
    <citation type="submission" date="2018-11" db="EMBL/GenBank/DDBJ databases">
        <authorList>
            <person name="Zhou Z."/>
            <person name="Wang G."/>
        </authorList>
    </citation>
    <scope>NUCLEOTIDE SEQUENCE [LARGE SCALE GENOMIC DNA]</scope>
    <source>
        <strain evidence="2 3">KCTC52004</strain>
    </source>
</reference>
<accession>A0A3P1C330</accession>
<comment type="caution">
    <text evidence="2">The sequence shown here is derived from an EMBL/GenBank/DDBJ whole genome shotgun (WGS) entry which is preliminary data.</text>
</comment>